<dbReference type="KEGG" id="pfla:Pflav_015310"/>
<evidence type="ECO:0000259" key="5">
    <source>
        <dbReference type="Pfam" id="PF02668"/>
    </source>
</evidence>
<protein>
    <recommendedName>
        <fullName evidence="5">TauD/TfdA-like domain-containing protein</fullName>
    </recommendedName>
</protein>
<feature type="domain" description="TauD/TfdA-like" evidence="5">
    <location>
        <begin position="39"/>
        <end position="161"/>
    </location>
</feature>
<evidence type="ECO:0000313" key="7">
    <source>
        <dbReference type="Proteomes" id="UP000502508"/>
    </source>
</evidence>
<dbReference type="InterPro" id="IPR042098">
    <property type="entry name" value="TauD-like_sf"/>
</dbReference>
<proteinExistence type="predicted"/>
<dbReference type="GO" id="GO:0016491">
    <property type="term" value="F:oxidoreductase activity"/>
    <property type="evidence" value="ECO:0007669"/>
    <property type="project" value="UniProtKB-KW"/>
</dbReference>
<keyword evidence="7" id="KW-1185">Reference proteome</keyword>
<evidence type="ECO:0000256" key="3">
    <source>
        <dbReference type="ARBA" id="ARBA00023004"/>
    </source>
</evidence>
<dbReference type="InterPro" id="IPR003819">
    <property type="entry name" value="TauD/TfdA-like"/>
</dbReference>
<dbReference type="Proteomes" id="UP000502508">
    <property type="component" value="Chromosome"/>
</dbReference>
<gene>
    <name evidence="6" type="ORF">Pflav_015310</name>
</gene>
<organism evidence="6 7">
    <name type="scientific">Phytohabitans flavus</name>
    <dbReference type="NCBI Taxonomy" id="1076124"/>
    <lineage>
        <taxon>Bacteria</taxon>
        <taxon>Bacillati</taxon>
        <taxon>Actinomycetota</taxon>
        <taxon>Actinomycetes</taxon>
        <taxon>Micromonosporales</taxon>
        <taxon>Micromonosporaceae</taxon>
    </lineage>
</organism>
<keyword evidence="4" id="KW-0045">Antibiotic biosynthesis</keyword>
<dbReference type="AlphaFoldDB" id="A0A6F8XMY1"/>
<dbReference type="SUPFAM" id="SSF51197">
    <property type="entry name" value="Clavaminate synthase-like"/>
    <property type="match status" value="1"/>
</dbReference>
<dbReference type="PANTHER" id="PTHR10696:SF56">
    <property type="entry name" value="TAUD_TFDA-LIKE DOMAIN-CONTAINING PROTEIN"/>
    <property type="match status" value="1"/>
</dbReference>
<dbReference type="InterPro" id="IPR050411">
    <property type="entry name" value="AlphaKG_dependent_hydroxylases"/>
</dbReference>
<keyword evidence="3" id="KW-0408">Iron</keyword>
<dbReference type="EMBL" id="AP022870">
    <property type="protein sequence ID" value="BCB75121.1"/>
    <property type="molecule type" value="Genomic_DNA"/>
</dbReference>
<dbReference type="PANTHER" id="PTHR10696">
    <property type="entry name" value="GAMMA-BUTYROBETAINE HYDROXYLASE-RELATED"/>
    <property type="match status" value="1"/>
</dbReference>
<sequence length="162" mass="18069">MAYLQSLHGGYGPGKSWQETYQTDDRAIVEQLLKAGDTEFRWTDDGDLRIRQVRPAVRNHPITGDQVWFNQAEQFHVSSLPDATAQALLAMAESEDELPQSATYGDGSPIPPEDLANVRETARRGESAFDWQPGDVLAIDNMLVMHGRHAYTGSRRILVAMT</sequence>
<comment type="cofactor">
    <cofactor evidence="1">
        <name>Fe(2+)</name>
        <dbReference type="ChEBI" id="CHEBI:29033"/>
    </cofactor>
</comment>
<name>A0A6F8XMY1_9ACTN</name>
<keyword evidence="2" id="KW-0560">Oxidoreductase</keyword>
<dbReference type="RefSeq" id="WP_173034730.1">
    <property type="nucleotide sequence ID" value="NZ_AP022870.1"/>
</dbReference>
<dbReference type="GO" id="GO:0017000">
    <property type="term" value="P:antibiotic biosynthetic process"/>
    <property type="evidence" value="ECO:0007669"/>
    <property type="project" value="UniProtKB-KW"/>
</dbReference>
<evidence type="ECO:0000256" key="1">
    <source>
        <dbReference type="ARBA" id="ARBA00001954"/>
    </source>
</evidence>
<evidence type="ECO:0000256" key="4">
    <source>
        <dbReference type="ARBA" id="ARBA00023194"/>
    </source>
</evidence>
<dbReference type="Gene3D" id="3.60.130.10">
    <property type="entry name" value="Clavaminate synthase-like"/>
    <property type="match status" value="1"/>
</dbReference>
<dbReference type="Pfam" id="PF02668">
    <property type="entry name" value="TauD"/>
    <property type="match status" value="1"/>
</dbReference>
<evidence type="ECO:0000256" key="2">
    <source>
        <dbReference type="ARBA" id="ARBA00023002"/>
    </source>
</evidence>
<reference evidence="6 7" key="1">
    <citation type="submission" date="2020-03" db="EMBL/GenBank/DDBJ databases">
        <title>Whole genome shotgun sequence of Phytohabitans flavus NBRC 107702.</title>
        <authorList>
            <person name="Komaki H."/>
            <person name="Tamura T."/>
        </authorList>
    </citation>
    <scope>NUCLEOTIDE SEQUENCE [LARGE SCALE GENOMIC DNA]</scope>
    <source>
        <strain evidence="6 7">NBRC 107702</strain>
    </source>
</reference>
<reference evidence="6 7" key="2">
    <citation type="submission" date="2020-03" db="EMBL/GenBank/DDBJ databases">
        <authorList>
            <person name="Ichikawa N."/>
            <person name="Kimura A."/>
            <person name="Kitahashi Y."/>
            <person name="Uohara A."/>
        </authorList>
    </citation>
    <scope>NUCLEOTIDE SEQUENCE [LARGE SCALE GENOMIC DNA]</scope>
    <source>
        <strain evidence="6 7">NBRC 107702</strain>
    </source>
</reference>
<evidence type="ECO:0000313" key="6">
    <source>
        <dbReference type="EMBL" id="BCB75121.1"/>
    </source>
</evidence>
<accession>A0A6F8XMY1</accession>